<evidence type="ECO:0000256" key="1">
    <source>
        <dbReference type="ARBA" id="ARBA00004300"/>
    </source>
</evidence>
<comment type="subcellular location">
    <subcellularLocation>
        <location evidence="1">Cytoplasm</location>
        <location evidence="1">Cytoskeleton</location>
        <location evidence="1">Microtubule organizing center</location>
        <location evidence="1">Centrosome</location>
    </subcellularLocation>
</comment>
<dbReference type="EnsemblMetazoa" id="XM_021350421.2">
    <property type="protein sequence ID" value="XP_021206096.2"/>
    <property type="gene ID" value="LOC101746670"/>
</dbReference>
<proteinExistence type="inferred from homology"/>
<organism evidence="8 9">
    <name type="scientific">Bombyx mori</name>
    <name type="common">Silk moth</name>
    <dbReference type="NCBI Taxonomy" id="7091"/>
    <lineage>
        <taxon>Eukaryota</taxon>
        <taxon>Metazoa</taxon>
        <taxon>Ecdysozoa</taxon>
        <taxon>Arthropoda</taxon>
        <taxon>Hexapoda</taxon>
        <taxon>Insecta</taxon>
        <taxon>Pterygota</taxon>
        <taxon>Neoptera</taxon>
        <taxon>Endopterygota</taxon>
        <taxon>Lepidoptera</taxon>
        <taxon>Glossata</taxon>
        <taxon>Ditrysia</taxon>
        <taxon>Bombycoidea</taxon>
        <taxon>Bombycidae</taxon>
        <taxon>Bombycinae</taxon>
        <taxon>Bombyx</taxon>
    </lineage>
</organism>
<dbReference type="InterPro" id="IPR026099">
    <property type="entry name" value="Odf2-rel"/>
</dbReference>
<evidence type="ECO:0000256" key="6">
    <source>
        <dbReference type="SAM" id="Coils"/>
    </source>
</evidence>
<feature type="coiled-coil region" evidence="6">
    <location>
        <begin position="49"/>
        <end position="76"/>
    </location>
</feature>
<name>A0A8R2HRL1_BOMMO</name>
<evidence type="ECO:0000256" key="4">
    <source>
        <dbReference type="ARBA" id="ARBA00023054"/>
    </source>
</evidence>
<dbReference type="PANTHER" id="PTHR23162">
    <property type="entry name" value="OUTER DENSE FIBER OF SPERM TAILS 2"/>
    <property type="match status" value="1"/>
</dbReference>
<evidence type="ECO:0000256" key="2">
    <source>
        <dbReference type="ARBA" id="ARBA00009316"/>
    </source>
</evidence>
<sequence length="486" mass="57209">MILNSYETLRPNKRHADLLPGRVSFKCKFHRVLVAIGSIEAARPVTININQKQKQLGDMEGEVKEIQMEIAAIKRDRLDVMTKKQMNVFTPESEYLESTDSGFGESVNKASEERSCNLTQITKLREELIRAKTLAEEERTRREKYETKLKDLELKLSEICHKEIPGHKEYRKYTEKEVAALKTQIRELKEELEETKMTLREKNEQQQEYRLKYLQAQQEVEELKRQLDVIEFDNKQVSDQIQIEIQKVKMQFQEKLQELAPLPDLLKGAQIQLQEAKQLQRLAEDNSRQISAELHRVKEKLIITANSLEQEKAIRSDLSEENKLLKNMISEKGKEIDEISKSLDDHKSKVLRLEEKLTQQETRFTEKANECSQLLKDLDDLRQESQRSTNRNKERSDSMRRYMQTQITELERQLIQSRAQCRACQKERDEIRQRMQIQINSLQENFELVEIRLRALQNQVTSLKNSYSVILADEEDGNEYNKIATV</sequence>
<dbReference type="GO" id="GO:1902017">
    <property type="term" value="P:regulation of cilium assembly"/>
    <property type="evidence" value="ECO:0007669"/>
    <property type="project" value="TreeGrafter"/>
</dbReference>
<dbReference type="GO" id="GO:0005813">
    <property type="term" value="C:centrosome"/>
    <property type="evidence" value="ECO:0007669"/>
    <property type="project" value="UniProtKB-SubCell"/>
</dbReference>
<feature type="region of interest" description="Disordered" evidence="7">
    <location>
        <begin position="379"/>
        <end position="399"/>
    </location>
</feature>
<evidence type="ECO:0000313" key="9">
    <source>
        <dbReference type="Proteomes" id="UP000005204"/>
    </source>
</evidence>
<evidence type="ECO:0000256" key="7">
    <source>
        <dbReference type="SAM" id="MobiDB-lite"/>
    </source>
</evidence>
<feature type="coiled-coil region" evidence="6">
    <location>
        <begin position="121"/>
        <end position="240"/>
    </location>
</feature>
<comment type="similarity">
    <text evidence="2">Belongs to the ODF2 family.</text>
</comment>
<dbReference type="AlphaFoldDB" id="A0A8R2HRL1"/>
<evidence type="ECO:0000313" key="8">
    <source>
        <dbReference type="EnsemblMetazoa" id="XP_021206096.2"/>
    </source>
</evidence>
<evidence type="ECO:0000256" key="5">
    <source>
        <dbReference type="ARBA" id="ARBA00023212"/>
    </source>
</evidence>
<protein>
    <submittedName>
        <fullName evidence="8">Uncharacterized protein</fullName>
    </submittedName>
</protein>
<evidence type="ECO:0000256" key="3">
    <source>
        <dbReference type="ARBA" id="ARBA00022490"/>
    </source>
</evidence>
<dbReference type="Proteomes" id="UP000005204">
    <property type="component" value="Unassembled WGS sequence"/>
</dbReference>
<keyword evidence="3" id="KW-0963">Cytoplasm</keyword>
<keyword evidence="5" id="KW-0206">Cytoskeleton</keyword>
<accession>A0A8R2HRL1</accession>
<keyword evidence="9" id="KW-1185">Reference proteome</keyword>
<dbReference type="PANTHER" id="PTHR23162:SF10">
    <property type="entry name" value="FI13205P"/>
    <property type="match status" value="1"/>
</dbReference>
<keyword evidence="4 6" id="KW-0175">Coiled coil</keyword>
<reference evidence="9" key="1">
    <citation type="journal article" date="2008" name="Insect Biochem. Mol. Biol.">
        <title>The genome of a lepidopteran model insect, the silkworm Bombyx mori.</title>
        <authorList>
            <consortium name="International Silkworm Genome Consortium"/>
        </authorList>
    </citation>
    <scope>NUCLEOTIDE SEQUENCE [LARGE SCALE GENOMIC DNA]</scope>
    <source>
        <strain evidence="9">p50T</strain>
    </source>
</reference>
<reference evidence="8" key="2">
    <citation type="submission" date="2022-06" db="UniProtKB">
        <authorList>
            <consortium name="EnsemblMetazoa"/>
        </authorList>
    </citation>
    <scope>IDENTIFICATION</scope>
    <source>
        <strain evidence="8">p50T (Dazao)</strain>
    </source>
</reference>